<reference evidence="2 3" key="1">
    <citation type="submission" date="2023-06" db="EMBL/GenBank/DDBJ databases">
        <title>Pelomonas sp. APW6 16S ribosomal RNA gene genome sequencing and assembly.</title>
        <authorList>
            <person name="Woo H."/>
        </authorList>
    </citation>
    <scope>NUCLEOTIDE SEQUENCE [LARGE SCALE GENOMIC DNA]</scope>
    <source>
        <strain evidence="2 3">APW6</strain>
    </source>
</reference>
<comment type="caution">
    <text evidence="2">The sequence shown here is derived from an EMBL/GenBank/DDBJ whole genome shotgun (WGS) entry which is preliminary data.</text>
</comment>
<dbReference type="RefSeq" id="WP_285984439.1">
    <property type="nucleotide sequence ID" value="NZ_JASVDS010000008.1"/>
</dbReference>
<name>A0ABT7LNJ4_9BURK</name>
<keyword evidence="3" id="KW-1185">Reference proteome</keyword>
<dbReference type="InterPro" id="IPR021796">
    <property type="entry name" value="Tll0287-like_dom"/>
</dbReference>
<evidence type="ECO:0000313" key="3">
    <source>
        <dbReference type="Proteomes" id="UP001238603"/>
    </source>
</evidence>
<dbReference type="InterPro" id="IPR003660">
    <property type="entry name" value="HAMP_dom"/>
</dbReference>
<protein>
    <submittedName>
        <fullName evidence="2">DUF3365 domain-containing protein</fullName>
    </submittedName>
</protein>
<dbReference type="EMBL" id="JASVDS010000008">
    <property type="protein sequence ID" value="MDL5034364.1"/>
    <property type="molecule type" value="Genomic_DNA"/>
</dbReference>
<dbReference type="Proteomes" id="UP001238603">
    <property type="component" value="Unassembled WGS sequence"/>
</dbReference>
<dbReference type="Gene3D" id="6.10.340.10">
    <property type="match status" value="1"/>
</dbReference>
<gene>
    <name evidence="2" type="ORF">QRD43_20850</name>
</gene>
<evidence type="ECO:0000313" key="2">
    <source>
        <dbReference type="EMBL" id="MDL5034364.1"/>
    </source>
</evidence>
<dbReference type="PROSITE" id="PS50885">
    <property type="entry name" value="HAMP"/>
    <property type="match status" value="1"/>
</dbReference>
<organism evidence="2 3">
    <name type="scientific">Roseateles subflavus</name>
    <dbReference type="NCBI Taxonomy" id="3053353"/>
    <lineage>
        <taxon>Bacteria</taxon>
        <taxon>Pseudomonadati</taxon>
        <taxon>Pseudomonadota</taxon>
        <taxon>Betaproteobacteria</taxon>
        <taxon>Burkholderiales</taxon>
        <taxon>Sphaerotilaceae</taxon>
        <taxon>Roseateles</taxon>
    </lineage>
</organism>
<accession>A0ABT7LNJ4</accession>
<feature type="domain" description="HAMP" evidence="1">
    <location>
        <begin position="281"/>
        <end position="341"/>
    </location>
</feature>
<dbReference type="Pfam" id="PF11845">
    <property type="entry name" value="Tll0287-like"/>
    <property type="match status" value="1"/>
</dbReference>
<sequence>MKLWKRLPIAAQLTALLALATVLGVICAYQVGETIYLNEARNQARIEADFVEHVGTWASQYKGVWVKSDPSDVGLQVGNHLERELAYPRPAVAPSSAPGASARAMPARTPVLSQEDLDDLESGLAAYHRKNPALVQRELSDVTQASTSKVKFRMTSDKPMNPHNAPSKFELAAIETLRATKQTEYSEVRGDELHYARSVIATSACLKCHDTAEKAPQAVRARYGALQGYGYKEGEVAGVISVAIALNYEPQQLVSEFSWKTWLAVGAFFLSTLCVLAYVQRSIIGPVRQLKSYAERAAHSELGSDIGKLHLIDDEHGSNNEVHRLSAAIKAMYQSIRLLHRQSRGQPSNVTPSSP</sequence>
<proteinExistence type="predicted"/>
<evidence type="ECO:0000259" key="1">
    <source>
        <dbReference type="PROSITE" id="PS50885"/>
    </source>
</evidence>
<dbReference type="SMART" id="SM00304">
    <property type="entry name" value="HAMP"/>
    <property type="match status" value="1"/>
</dbReference>